<accession>A0AAD9UJ21</accession>
<dbReference type="InterPro" id="IPR004875">
    <property type="entry name" value="DDE_SF_endonuclease_dom"/>
</dbReference>
<dbReference type="AlphaFoldDB" id="A0AAD9UJ21"/>
<dbReference type="EMBL" id="JAODUO010000054">
    <property type="protein sequence ID" value="KAK2191334.1"/>
    <property type="molecule type" value="Genomic_DNA"/>
</dbReference>
<dbReference type="Pfam" id="PF03184">
    <property type="entry name" value="DDE_1"/>
    <property type="match status" value="1"/>
</dbReference>
<organism evidence="2 3">
    <name type="scientific">Ridgeia piscesae</name>
    <name type="common">Tubeworm</name>
    <dbReference type="NCBI Taxonomy" id="27915"/>
    <lineage>
        <taxon>Eukaryota</taxon>
        <taxon>Metazoa</taxon>
        <taxon>Spiralia</taxon>
        <taxon>Lophotrochozoa</taxon>
        <taxon>Annelida</taxon>
        <taxon>Polychaeta</taxon>
        <taxon>Sedentaria</taxon>
        <taxon>Canalipalpata</taxon>
        <taxon>Sabellida</taxon>
        <taxon>Siboglinidae</taxon>
        <taxon>Ridgeia</taxon>
    </lineage>
</organism>
<comment type="caution">
    <text evidence="2">The sequence shown here is derived from an EMBL/GenBank/DDBJ whole genome shotgun (WGS) entry which is preliminary data.</text>
</comment>
<sequence length="135" mass="14823">MNGAPPESVGYCSPNGGINVGLFVKWLEHFAASTNASTENQPIIFMDGHHGHKTLAAITFARSKGIQLLVLPPHCTRRMQPLDTTFLKSLKTAYNNAQTAGWSPIQVDKCRFTTWLVCSIQPTTNQPPLTNQSQD</sequence>
<dbReference type="GO" id="GO:0003676">
    <property type="term" value="F:nucleic acid binding"/>
    <property type="evidence" value="ECO:0007669"/>
    <property type="project" value="InterPro"/>
</dbReference>
<reference evidence="2" key="1">
    <citation type="journal article" date="2023" name="Mol. Biol. Evol.">
        <title>Third-Generation Sequencing Reveals the Adaptive Role of the Epigenome in Three Deep-Sea Polychaetes.</title>
        <authorList>
            <person name="Perez M."/>
            <person name="Aroh O."/>
            <person name="Sun Y."/>
            <person name="Lan Y."/>
            <person name="Juniper S.K."/>
            <person name="Young C.R."/>
            <person name="Angers B."/>
            <person name="Qian P.Y."/>
        </authorList>
    </citation>
    <scope>NUCLEOTIDE SEQUENCE</scope>
    <source>
        <strain evidence="2">R07B-5</strain>
    </source>
</reference>
<gene>
    <name evidence="2" type="ORF">NP493_54g05037</name>
</gene>
<evidence type="ECO:0000313" key="2">
    <source>
        <dbReference type="EMBL" id="KAK2191334.1"/>
    </source>
</evidence>
<feature type="domain" description="DDE-1" evidence="1">
    <location>
        <begin position="13"/>
        <end position="98"/>
    </location>
</feature>
<protein>
    <recommendedName>
        <fullName evidence="1">DDE-1 domain-containing protein</fullName>
    </recommendedName>
</protein>
<evidence type="ECO:0000313" key="3">
    <source>
        <dbReference type="Proteomes" id="UP001209878"/>
    </source>
</evidence>
<dbReference type="Proteomes" id="UP001209878">
    <property type="component" value="Unassembled WGS sequence"/>
</dbReference>
<proteinExistence type="predicted"/>
<keyword evidence="3" id="KW-1185">Reference proteome</keyword>
<evidence type="ECO:0000259" key="1">
    <source>
        <dbReference type="Pfam" id="PF03184"/>
    </source>
</evidence>
<name>A0AAD9UJ21_RIDPI</name>